<feature type="transmembrane region" description="Helical" evidence="1">
    <location>
        <begin position="78"/>
        <end position="94"/>
    </location>
</feature>
<dbReference type="EMBL" id="QREG01000004">
    <property type="protein sequence ID" value="REE01047.1"/>
    <property type="molecule type" value="Genomic_DNA"/>
</dbReference>
<reference evidence="2 3" key="1">
    <citation type="submission" date="2018-07" db="EMBL/GenBank/DDBJ databases">
        <title>Genomic Encyclopedia of Type Strains, Phase IV (KMG-IV): sequencing the most valuable type-strain genomes for metagenomic binning, comparative biology and taxonomic classification.</title>
        <authorList>
            <person name="Goeker M."/>
        </authorList>
    </citation>
    <scope>NUCLEOTIDE SEQUENCE [LARGE SCALE GENOMIC DNA]</scope>
    <source>
        <strain evidence="2 3">DSM 4134</strain>
    </source>
</reference>
<protein>
    <submittedName>
        <fullName evidence="2">Uncharacterized protein</fullName>
    </submittedName>
</protein>
<keyword evidence="1" id="KW-0812">Transmembrane</keyword>
<organism evidence="2 3">
    <name type="scientific">Marinoscillum furvescens DSM 4134</name>
    <dbReference type="NCBI Taxonomy" id="1122208"/>
    <lineage>
        <taxon>Bacteria</taxon>
        <taxon>Pseudomonadati</taxon>
        <taxon>Bacteroidota</taxon>
        <taxon>Cytophagia</taxon>
        <taxon>Cytophagales</taxon>
        <taxon>Reichenbachiellaceae</taxon>
        <taxon>Marinoscillum</taxon>
    </lineage>
</organism>
<keyword evidence="3" id="KW-1185">Reference proteome</keyword>
<dbReference type="RefSeq" id="WP_115867137.1">
    <property type="nucleotide sequence ID" value="NZ_QREG01000004.1"/>
</dbReference>
<evidence type="ECO:0000313" key="3">
    <source>
        <dbReference type="Proteomes" id="UP000256779"/>
    </source>
</evidence>
<dbReference type="OrthoDB" id="983172at2"/>
<proteinExistence type="predicted"/>
<dbReference type="AlphaFoldDB" id="A0A3D9L848"/>
<gene>
    <name evidence="2" type="ORF">C7460_10466</name>
</gene>
<feature type="transmembrane region" description="Helical" evidence="1">
    <location>
        <begin position="15"/>
        <end position="34"/>
    </location>
</feature>
<accession>A0A3D9L848</accession>
<evidence type="ECO:0000313" key="2">
    <source>
        <dbReference type="EMBL" id="REE01047.1"/>
    </source>
</evidence>
<comment type="caution">
    <text evidence="2">The sequence shown here is derived from an EMBL/GenBank/DDBJ whole genome shotgun (WGS) entry which is preliminary data.</text>
</comment>
<name>A0A3D9L848_MARFU</name>
<sequence>MVQPNTNRKLYTQNGISIATFLGGPAAAGHLIRLNYRRLGKEREGLIALILGIIATAAIFAGLFSLPESTVDNIPQQLIPAIYTAIIYGIVQWLQGKELKAASEQNAPFESNWKAAGIGGLWMLILGGVLVTYIFAEQGQADQDINQKLALIDKNEQQALRFYSIDHANTPPEVQLELITNGGINHWEENLSILQDLTTEYELEPEFASYITNLTTYNQLRLDTYRLIQKSILEGTDQYNDQIQEKNVLIADIMTQMGAL</sequence>
<keyword evidence="1" id="KW-1133">Transmembrane helix</keyword>
<keyword evidence="1" id="KW-0472">Membrane</keyword>
<evidence type="ECO:0000256" key="1">
    <source>
        <dbReference type="SAM" id="Phobius"/>
    </source>
</evidence>
<dbReference type="Proteomes" id="UP000256779">
    <property type="component" value="Unassembled WGS sequence"/>
</dbReference>
<feature type="transmembrane region" description="Helical" evidence="1">
    <location>
        <begin position="46"/>
        <end position="66"/>
    </location>
</feature>
<feature type="transmembrane region" description="Helical" evidence="1">
    <location>
        <begin position="115"/>
        <end position="136"/>
    </location>
</feature>